<protein>
    <submittedName>
        <fullName evidence="2">Uncharacterized protein</fullName>
    </submittedName>
</protein>
<keyword evidence="1" id="KW-1133">Transmembrane helix</keyword>
<dbReference type="AlphaFoldDB" id="A0A2A9F0M8"/>
<feature type="transmembrane region" description="Helical" evidence="1">
    <location>
        <begin position="27"/>
        <end position="47"/>
    </location>
</feature>
<evidence type="ECO:0000256" key="1">
    <source>
        <dbReference type="SAM" id="Phobius"/>
    </source>
</evidence>
<dbReference type="EMBL" id="PDJI01000003">
    <property type="protein sequence ID" value="PFG44957.1"/>
    <property type="molecule type" value="Genomic_DNA"/>
</dbReference>
<dbReference type="RefSeq" id="WP_170037019.1">
    <property type="nucleotide sequence ID" value="NZ_PDJI01000003.1"/>
</dbReference>
<keyword evidence="1" id="KW-0812">Transmembrane</keyword>
<keyword evidence="3" id="KW-1185">Reference proteome</keyword>
<accession>A0A2A9F0M8</accession>
<evidence type="ECO:0000313" key="3">
    <source>
        <dbReference type="Proteomes" id="UP000222106"/>
    </source>
</evidence>
<sequence length="50" mass="5333">MWIEFGRDGWKVVRAAIQGGWGPTLRLVSILLAAGTAGIVLPAVMLISQI</sequence>
<reference evidence="2 3" key="1">
    <citation type="submission" date="2017-10" db="EMBL/GenBank/DDBJ databases">
        <title>Sequencing the genomes of 1000 actinobacteria strains.</title>
        <authorList>
            <person name="Klenk H.-P."/>
        </authorList>
    </citation>
    <scope>NUCLEOTIDE SEQUENCE [LARGE SCALE GENOMIC DNA]</scope>
    <source>
        <strain evidence="2 3">DSM 21838</strain>
    </source>
</reference>
<evidence type="ECO:0000313" key="2">
    <source>
        <dbReference type="EMBL" id="PFG44957.1"/>
    </source>
</evidence>
<name>A0A2A9F0M8_9MICO</name>
<proteinExistence type="predicted"/>
<dbReference type="Proteomes" id="UP000222106">
    <property type="component" value="Unassembled WGS sequence"/>
</dbReference>
<keyword evidence="1" id="KW-0472">Membrane</keyword>
<gene>
    <name evidence="2" type="ORF">ATJ97_0233</name>
</gene>
<comment type="caution">
    <text evidence="2">The sequence shown here is derived from an EMBL/GenBank/DDBJ whole genome shotgun (WGS) entry which is preliminary data.</text>
</comment>
<organism evidence="2 3">
    <name type="scientific">Georgenia soli</name>
    <dbReference type="NCBI Taxonomy" id="638953"/>
    <lineage>
        <taxon>Bacteria</taxon>
        <taxon>Bacillati</taxon>
        <taxon>Actinomycetota</taxon>
        <taxon>Actinomycetes</taxon>
        <taxon>Micrococcales</taxon>
        <taxon>Bogoriellaceae</taxon>
        <taxon>Georgenia</taxon>
    </lineage>
</organism>